<dbReference type="Proteomes" id="UP000831701">
    <property type="component" value="Chromosome 18"/>
</dbReference>
<accession>A0ACB8VSW8</accession>
<comment type="caution">
    <text evidence="1">The sequence shown here is derived from an EMBL/GenBank/DDBJ whole genome shotgun (WGS) entry which is preliminary data.</text>
</comment>
<reference evidence="1" key="1">
    <citation type="submission" date="2022-04" db="EMBL/GenBank/DDBJ databases">
        <title>Jade perch genome.</title>
        <authorList>
            <person name="Chao B."/>
        </authorList>
    </citation>
    <scope>NUCLEOTIDE SEQUENCE</scope>
    <source>
        <strain evidence="1">CB-2022</strain>
    </source>
</reference>
<organism evidence="1 2">
    <name type="scientific">Scortum barcoo</name>
    <name type="common">barcoo grunter</name>
    <dbReference type="NCBI Taxonomy" id="214431"/>
    <lineage>
        <taxon>Eukaryota</taxon>
        <taxon>Metazoa</taxon>
        <taxon>Chordata</taxon>
        <taxon>Craniata</taxon>
        <taxon>Vertebrata</taxon>
        <taxon>Euteleostomi</taxon>
        <taxon>Actinopterygii</taxon>
        <taxon>Neopterygii</taxon>
        <taxon>Teleostei</taxon>
        <taxon>Neoteleostei</taxon>
        <taxon>Acanthomorphata</taxon>
        <taxon>Eupercaria</taxon>
        <taxon>Centrarchiformes</taxon>
        <taxon>Terapontoidei</taxon>
        <taxon>Terapontidae</taxon>
        <taxon>Scortum</taxon>
    </lineage>
</organism>
<evidence type="ECO:0000313" key="2">
    <source>
        <dbReference type="Proteomes" id="UP000831701"/>
    </source>
</evidence>
<keyword evidence="2" id="KW-1185">Reference proteome</keyword>
<evidence type="ECO:0000313" key="1">
    <source>
        <dbReference type="EMBL" id="KAI3358782.1"/>
    </source>
</evidence>
<sequence>MASPPPNYARPDWLPDIGAPFLLVTHCVILTIHFRKRAHELLWRVRVLSTTSLTFSLLTEVVMADSADITPVVSSQPPGKEEQGSGEGRGGSERDTGGGLTDAQTEVLERCLHSLRHAKNDSHTLAALLLITRLCPANQLDKSTLRRIFEAVGLNLPARLLVTAIRGSENSGLPPHELLSLGTALLAALSTDPDMASHPQLLTTIPLLLGILANGPVTQQKQEQGGEKGKSQDSSPNTEKNSPSSKLDEAMAADCYQVLTAVCALPRGPDQLLSRGAVPALCQAVEQNQTLSHERGLALLGCLLSGKTMDKVWSKHPTELLTLLVRLSKDFCQAKDQTRLDMCAQLSQFLPPAGVAVEGEELKGVAARVWGTLRPMLQAKLTPRQIGPILVLSACLLDLCGWELVGPPKFCCLLVNRACVEVRMGLEEPPGDKLSPELQHTLTACYRIMEAAIEQACSPGVSQATAAPPQTSTSSLSLQQSRQVLSVLEEAFSALIYHLQQVDPSRYGDPFIFATFRSLCSWLAEETSCLKEEVTGLLPFLIGYSRSHLQGESSEQGLSEWMSEMSVRNETEEWTGKEALRYLLPALCHLSAEEGPRKVLLTLDTPALLVDFLSQCWISLKGKSGAASVRVPSMETACSALLNFTVTEPERVRKDPCFRKLEALLSEALPVLVHKPRLLVLAANFCTLGLMIGRLKSAPSGENTQVEANQRRFFSAALRFLRGALDSGSSPGPVRVSLGWEESWDEAAELWRLGLQALGGCVRAQPWIAALVREEGWLKHTLAMLSQCSALPDQHTQGALEEALCAMAEQCPVCKQEIGDMITNKKGALMCMRSLKKSVGVK</sequence>
<name>A0ACB8VSW8_9TELE</name>
<gene>
    <name evidence="1" type="ORF">L3Q82_015168</name>
</gene>
<dbReference type="EMBL" id="CM041548">
    <property type="protein sequence ID" value="KAI3358782.1"/>
    <property type="molecule type" value="Genomic_DNA"/>
</dbReference>
<proteinExistence type="predicted"/>
<protein>
    <submittedName>
        <fullName evidence="1">Uncharacterized protein</fullName>
    </submittedName>
</protein>